<evidence type="ECO:0000256" key="5">
    <source>
        <dbReference type="SAM" id="Phobius"/>
    </source>
</evidence>
<feature type="domain" description="Yip1" evidence="6">
    <location>
        <begin position="23"/>
        <end position="151"/>
    </location>
</feature>
<feature type="transmembrane region" description="Helical" evidence="5">
    <location>
        <begin position="134"/>
        <end position="154"/>
    </location>
</feature>
<keyword evidence="3 5" id="KW-1133">Transmembrane helix</keyword>
<sequence length="158" mass="17276">MPVTNDIVSAWRRPRVMMLSHLARERSEPWVFALLVAFMIMAFIAQWPGASRTSFENPAVPLEPQLLAIALGILALIPAWYALAAISHWIAKLLGGQGDHYGARLALFWALVTVSPLMLLQGLVAGMIGPGPGLTSVTIITGVMFVSFWILNLIEAER</sequence>
<name>A0A1H8BGZ4_9RHOB</name>
<feature type="transmembrane region" description="Helical" evidence="5">
    <location>
        <begin position="103"/>
        <end position="128"/>
    </location>
</feature>
<evidence type="ECO:0000256" key="3">
    <source>
        <dbReference type="ARBA" id="ARBA00022989"/>
    </source>
</evidence>
<dbReference type="Proteomes" id="UP000183002">
    <property type="component" value="Unassembled WGS sequence"/>
</dbReference>
<evidence type="ECO:0000256" key="2">
    <source>
        <dbReference type="ARBA" id="ARBA00022692"/>
    </source>
</evidence>
<evidence type="ECO:0000259" key="6">
    <source>
        <dbReference type="Pfam" id="PF04893"/>
    </source>
</evidence>
<comment type="subcellular location">
    <subcellularLocation>
        <location evidence="1">Membrane</location>
        <topology evidence="1">Multi-pass membrane protein</topology>
    </subcellularLocation>
</comment>
<evidence type="ECO:0000313" key="7">
    <source>
        <dbReference type="EMBL" id="SEM82135.1"/>
    </source>
</evidence>
<feature type="transmembrane region" description="Helical" evidence="5">
    <location>
        <begin position="67"/>
        <end position="91"/>
    </location>
</feature>
<proteinExistence type="predicted"/>
<gene>
    <name evidence="7" type="ORF">SAMN05216227_100321</name>
</gene>
<evidence type="ECO:0000256" key="4">
    <source>
        <dbReference type="ARBA" id="ARBA00023136"/>
    </source>
</evidence>
<evidence type="ECO:0000313" key="8">
    <source>
        <dbReference type="Proteomes" id="UP000183002"/>
    </source>
</evidence>
<keyword evidence="4 5" id="KW-0472">Membrane</keyword>
<dbReference type="GO" id="GO:0016020">
    <property type="term" value="C:membrane"/>
    <property type="evidence" value="ECO:0007669"/>
    <property type="project" value="UniProtKB-SubCell"/>
</dbReference>
<reference evidence="7 8" key="1">
    <citation type="submission" date="2016-10" db="EMBL/GenBank/DDBJ databases">
        <authorList>
            <person name="de Groot N.N."/>
        </authorList>
    </citation>
    <scope>NUCLEOTIDE SEQUENCE [LARGE SCALE GENOMIC DNA]</scope>
    <source>
        <strain evidence="7 8">CGMCC 1.10836</strain>
    </source>
</reference>
<accession>A0A1H8BGZ4</accession>
<dbReference type="AlphaFoldDB" id="A0A1H8BGZ4"/>
<dbReference type="Pfam" id="PF04893">
    <property type="entry name" value="Yip1"/>
    <property type="match status" value="1"/>
</dbReference>
<dbReference type="EMBL" id="FOCO01000003">
    <property type="protein sequence ID" value="SEM82135.1"/>
    <property type="molecule type" value="Genomic_DNA"/>
</dbReference>
<protein>
    <recommendedName>
        <fullName evidence="6">Yip1 domain-containing protein</fullName>
    </recommendedName>
</protein>
<dbReference type="RefSeq" id="WP_050520273.1">
    <property type="nucleotide sequence ID" value="NZ_LGHU01000073.1"/>
</dbReference>
<keyword evidence="2 5" id="KW-0812">Transmembrane</keyword>
<organism evidence="7 8">
    <name type="scientific">Pseudorhodobacter antarcticus</name>
    <dbReference type="NCBI Taxonomy" id="1077947"/>
    <lineage>
        <taxon>Bacteria</taxon>
        <taxon>Pseudomonadati</taxon>
        <taxon>Pseudomonadota</taxon>
        <taxon>Alphaproteobacteria</taxon>
        <taxon>Rhodobacterales</taxon>
        <taxon>Paracoccaceae</taxon>
        <taxon>Pseudorhodobacter</taxon>
    </lineage>
</organism>
<feature type="transmembrane region" description="Helical" evidence="5">
    <location>
        <begin position="30"/>
        <end position="47"/>
    </location>
</feature>
<dbReference type="STRING" id="1077947.SAMN05216227_100321"/>
<evidence type="ECO:0000256" key="1">
    <source>
        <dbReference type="ARBA" id="ARBA00004141"/>
    </source>
</evidence>
<dbReference type="InterPro" id="IPR006977">
    <property type="entry name" value="Yip1_dom"/>
</dbReference>
<keyword evidence="8" id="KW-1185">Reference proteome</keyword>